<organism evidence="6 7">
    <name type="scientific">Sporomusa termitida</name>
    <dbReference type="NCBI Taxonomy" id="2377"/>
    <lineage>
        <taxon>Bacteria</taxon>
        <taxon>Bacillati</taxon>
        <taxon>Bacillota</taxon>
        <taxon>Negativicutes</taxon>
        <taxon>Selenomonadales</taxon>
        <taxon>Sporomusaceae</taxon>
        <taxon>Sporomusa</taxon>
    </lineage>
</organism>
<dbReference type="Gene3D" id="2.40.50.100">
    <property type="match status" value="1"/>
</dbReference>
<feature type="domain" description="CusB-like beta-barrel" evidence="4">
    <location>
        <begin position="222"/>
        <end position="293"/>
    </location>
</feature>
<sequence length="380" mass="39864">MAGKQRKTMMIAAVVALVLAGIIGYRIYSNLYAGQERAARVSQGQAVAVEVAAVTRRDITPVLTFSSSLEPVWNAEIASKVDGRIDQLTVDEGDFVAAGMTIAVLDMGELSAQVIQAEGSLLQAQANLEQAELDFRRMETLAAQGAVSSQTLDSARTKRDLAAGQVRAAEGAVALYNSKLTGATVTVPRNGVVVKRFLQPGFYARAGSAIITVADITTLLAKATVGEAEIAQLKQGASVKIRVDALGSQEFNGTITRISPVAAMPSRTFIAEVTVPNRQNNLKAGMFARVEVPGQVHAQAVVVPETALVMKEDKKTVFVVTAANKVEQRPLRLGYIGGGWAEVLDGVKAGEKIVVAGQNKVRDGSTVSVGAPPGGGPVND</sequence>
<dbReference type="Proteomes" id="UP000320776">
    <property type="component" value="Chromosome"/>
</dbReference>
<accession>A0A517DSK6</accession>
<dbReference type="AlphaFoldDB" id="A0A517DSK6"/>
<gene>
    <name evidence="6" type="primary">mdtA_1</name>
    <name evidence="6" type="ORF">SPTER_16630</name>
</gene>
<dbReference type="KEGG" id="sted:SPTER_16630"/>
<dbReference type="Gene3D" id="2.40.30.170">
    <property type="match status" value="1"/>
</dbReference>
<dbReference type="GO" id="GO:1990281">
    <property type="term" value="C:efflux pump complex"/>
    <property type="evidence" value="ECO:0007669"/>
    <property type="project" value="TreeGrafter"/>
</dbReference>
<evidence type="ECO:0000313" key="6">
    <source>
        <dbReference type="EMBL" id="QDR80340.1"/>
    </source>
</evidence>
<dbReference type="Pfam" id="PF25954">
    <property type="entry name" value="Beta-barrel_RND_2"/>
    <property type="match status" value="1"/>
</dbReference>
<dbReference type="GO" id="GO:0015562">
    <property type="term" value="F:efflux transmembrane transporter activity"/>
    <property type="evidence" value="ECO:0007669"/>
    <property type="project" value="TreeGrafter"/>
</dbReference>
<dbReference type="InterPro" id="IPR058792">
    <property type="entry name" value="Beta-barrel_RND_2"/>
</dbReference>
<keyword evidence="2" id="KW-0175">Coiled coil</keyword>
<reference evidence="6 7" key="1">
    <citation type="submission" date="2019-02" db="EMBL/GenBank/DDBJ databases">
        <title>Closed genome of Sporomusa termitida DSM 4440.</title>
        <authorList>
            <person name="Poehlein A."/>
            <person name="Daniel R."/>
        </authorList>
    </citation>
    <scope>NUCLEOTIDE SEQUENCE [LARGE SCALE GENOMIC DNA]</scope>
    <source>
        <strain evidence="6 7">DSM 4440</strain>
    </source>
</reference>
<dbReference type="Gene3D" id="2.40.420.20">
    <property type="match status" value="1"/>
</dbReference>
<dbReference type="InterPro" id="IPR058637">
    <property type="entry name" value="YknX-like_C"/>
</dbReference>
<dbReference type="Gene3D" id="1.10.287.470">
    <property type="entry name" value="Helix hairpin bin"/>
    <property type="match status" value="1"/>
</dbReference>
<dbReference type="InterPro" id="IPR006143">
    <property type="entry name" value="RND_pump_MFP"/>
</dbReference>
<keyword evidence="7" id="KW-1185">Reference proteome</keyword>
<comment type="similarity">
    <text evidence="1">Belongs to the membrane fusion protein (MFP) (TC 8.A.1) family.</text>
</comment>
<feature type="domain" description="YbhG-like alpha-helical hairpin" evidence="3">
    <location>
        <begin position="92"/>
        <end position="178"/>
    </location>
</feature>
<dbReference type="NCBIfam" id="TIGR01730">
    <property type="entry name" value="RND_mfp"/>
    <property type="match status" value="1"/>
</dbReference>
<dbReference type="FunFam" id="2.40.30.170:FF:000010">
    <property type="entry name" value="Efflux RND transporter periplasmic adaptor subunit"/>
    <property type="match status" value="1"/>
</dbReference>
<evidence type="ECO:0000259" key="5">
    <source>
        <dbReference type="Pfam" id="PF25989"/>
    </source>
</evidence>
<protein>
    <submittedName>
        <fullName evidence="6">Multidrug resistance protein MdtA</fullName>
    </submittedName>
</protein>
<proteinExistence type="inferred from homology"/>
<dbReference type="InterPro" id="IPR059052">
    <property type="entry name" value="HH_YbhG-like"/>
</dbReference>
<dbReference type="EMBL" id="CP036259">
    <property type="protein sequence ID" value="QDR80340.1"/>
    <property type="molecule type" value="Genomic_DNA"/>
</dbReference>
<dbReference type="PANTHER" id="PTHR30469:SF15">
    <property type="entry name" value="HLYD FAMILY OF SECRETION PROTEINS"/>
    <property type="match status" value="1"/>
</dbReference>
<dbReference type="PANTHER" id="PTHR30469">
    <property type="entry name" value="MULTIDRUG RESISTANCE PROTEIN MDTA"/>
    <property type="match status" value="1"/>
</dbReference>
<evidence type="ECO:0000259" key="4">
    <source>
        <dbReference type="Pfam" id="PF25954"/>
    </source>
</evidence>
<name>A0A517DSK6_9FIRM</name>
<dbReference type="Pfam" id="PF25989">
    <property type="entry name" value="YknX_C"/>
    <property type="match status" value="1"/>
</dbReference>
<evidence type="ECO:0000256" key="2">
    <source>
        <dbReference type="SAM" id="Coils"/>
    </source>
</evidence>
<dbReference type="SUPFAM" id="SSF111369">
    <property type="entry name" value="HlyD-like secretion proteins"/>
    <property type="match status" value="1"/>
</dbReference>
<evidence type="ECO:0000259" key="3">
    <source>
        <dbReference type="Pfam" id="PF25881"/>
    </source>
</evidence>
<feature type="coiled-coil region" evidence="2">
    <location>
        <begin position="114"/>
        <end position="141"/>
    </location>
</feature>
<evidence type="ECO:0000256" key="1">
    <source>
        <dbReference type="ARBA" id="ARBA00009477"/>
    </source>
</evidence>
<evidence type="ECO:0000313" key="7">
    <source>
        <dbReference type="Proteomes" id="UP000320776"/>
    </source>
</evidence>
<dbReference type="Pfam" id="PF25881">
    <property type="entry name" value="HH_YBHG"/>
    <property type="match status" value="1"/>
</dbReference>
<dbReference type="OrthoDB" id="1633529at2"/>
<feature type="domain" description="YknX-like C-terminal permuted SH3-like" evidence="5">
    <location>
        <begin position="301"/>
        <end position="369"/>
    </location>
</feature>